<gene>
    <name evidence="3" type="ORF">Ahy_A02g005062</name>
</gene>
<comment type="caution">
    <text evidence="3">The sequence shown here is derived from an EMBL/GenBank/DDBJ whole genome shotgun (WGS) entry which is preliminary data.</text>
</comment>
<dbReference type="Proteomes" id="UP000289738">
    <property type="component" value="Chromosome A02"/>
</dbReference>
<dbReference type="InterPro" id="IPR050804">
    <property type="entry name" value="MCC"/>
</dbReference>
<evidence type="ECO:0000259" key="2">
    <source>
        <dbReference type="PROSITE" id="PS50144"/>
    </source>
</evidence>
<name>A0A445E5X0_ARAHY</name>
<reference evidence="3 4" key="1">
    <citation type="submission" date="2019-01" db="EMBL/GenBank/DDBJ databases">
        <title>Sequencing of cultivated peanut Arachis hypogaea provides insights into genome evolution and oil improvement.</title>
        <authorList>
            <person name="Chen X."/>
        </authorList>
    </citation>
    <scope>NUCLEOTIDE SEQUENCE [LARGE SCALE GENOMIC DNA]</scope>
    <source>
        <strain evidence="4">cv. Fuhuasheng</strain>
        <tissue evidence="3">Leaves</tissue>
    </source>
</reference>
<feature type="domain" description="MATH" evidence="2">
    <location>
        <begin position="45"/>
        <end position="175"/>
    </location>
</feature>
<dbReference type="InterPro" id="IPR008974">
    <property type="entry name" value="TRAF-like"/>
</dbReference>
<evidence type="ECO:0000256" key="1">
    <source>
        <dbReference type="ARBA" id="ARBA00023054"/>
    </source>
</evidence>
<protein>
    <recommendedName>
        <fullName evidence="2">MATH domain-containing protein</fullName>
    </recommendedName>
</protein>
<dbReference type="STRING" id="3818.A0A445E5X0"/>
<dbReference type="PANTHER" id="PTHR46236:SF35">
    <property type="entry name" value="MATH DOMAIN-CONTAINING PROTEIN"/>
    <property type="match status" value="1"/>
</dbReference>
<dbReference type="InterPro" id="IPR002083">
    <property type="entry name" value="MATH/TRAF_dom"/>
</dbReference>
<dbReference type="CDD" id="cd00121">
    <property type="entry name" value="MATH"/>
    <property type="match status" value="1"/>
</dbReference>
<dbReference type="EMBL" id="SDMP01000002">
    <property type="protein sequence ID" value="RYR70753.1"/>
    <property type="molecule type" value="Genomic_DNA"/>
</dbReference>
<organism evidence="3 4">
    <name type="scientific">Arachis hypogaea</name>
    <name type="common">Peanut</name>
    <dbReference type="NCBI Taxonomy" id="3818"/>
    <lineage>
        <taxon>Eukaryota</taxon>
        <taxon>Viridiplantae</taxon>
        <taxon>Streptophyta</taxon>
        <taxon>Embryophyta</taxon>
        <taxon>Tracheophyta</taxon>
        <taxon>Spermatophyta</taxon>
        <taxon>Magnoliopsida</taxon>
        <taxon>eudicotyledons</taxon>
        <taxon>Gunneridae</taxon>
        <taxon>Pentapetalae</taxon>
        <taxon>rosids</taxon>
        <taxon>fabids</taxon>
        <taxon>Fabales</taxon>
        <taxon>Fabaceae</taxon>
        <taxon>Papilionoideae</taxon>
        <taxon>50 kb inversion clade</taxon>
        <taxon>dalbergioids sensu lato</taxon>
        <taxon>Dalbergieae</taxon>
        <taxon>Pterocarpus clade</taxon>
        <taxon>Arachis</taxon>
    </lineage>
</organism>
<sequence>MERQQRSIPRPASVIGDNELREEKMELPEYVDDKEGRIERTMREHVTFTWTIINFSKLNCEKLYSQTFLVDNTPWRILLYPRGQGYMTKRLTMYLCVGDSHSLSGGCYTNPTNFQITILNHHQQSLDSHRIGNYGYGKYNREKLPSFDRRQFLTLFNFHENGYLMDDTCTIIAEASVKKHGTDHSHLIMKGIMSSFELVDFRDLCKVEKRFVQLLEEACSYHPILIENQKKRNRTKKFIEWSFTALGRVLHFLDTTSVENMNDDACNELQNLWEELKTFGFDDLTWLELHVLDALSMRTHMEVDLHAAKMEESVKT</sequence>
<evidence type="ECO:0000313" key="4">
    <source>
        <dbReference type="Proteomes" id="UP000289738"/>
    </source>
</evidence>
<dbReference type="Gene3D" id="2.60.210.10">
    <property type="entry name" value="Apoptosis, Tumor Necrosis Factor Receptor Associated Protein 2, Chain A"/>
    <property type="match status" value="1"/>
</dbReference>
<dbReference type="SUPFAM" id="SSF49599">
    <property type="entry name" value="TRAF domain-like"/>
    <property type="match status" value="1"/>
</dbReference>
<dbReference type="AlphaFoldDB" id="A0A445E5X0"/>
<keyword evidence="4" id="KW-1185">Reference proteome</keyword>
<dbReference type="PANTHER" id="PTHR46236">
    <property type="entry name" value="TRAF-LIKE SUPERFAMILY PROTEIN"/>
    <property type="match status" value="1"/>
</dbReference>
<proteinExistence type="predicted"/>
<keyword evidence="1" id="KW-0175">Coiled coil</keyword>
<evidence type="ECO:0000313" key="3">
    <source>
        <dbReference type="EMBL" id="RYR70753.1"/>
    </source>
</evidence>
<accession>A0A445E5X0</accession>
<dbReference type="PROSITE" id="PS50144">
    <property type="entry name" value="MATH"/>
    <property type="match status" value="1"/>
</dbReference>
<dbReference type="Pfam" id="PF22486">
    <property type="entry name" value="MATH_2"/>
    <property type="match status" value="1"/>
</dbReference>